<feature type="compositionally biased region" description="Basic and acidic residues" evidence="6">
    <location>
        <begin position="138"/>
        <end position="260"/>
    </location>
</feature>
<feature type="compositionally biased region" description="Basic and acidic residues" evidence="6">
    <location>
        <begin position="22"/>
        <end position="58"/>
    </location>
</feature>
<keyword evidence="3" id="KW-0507">mRNA processing</keyword>
<name>A0A2Z6LK69_TRISU</name>
<feature type="region of interest" description="Disordered" evidence="6">
    <location>
        <begin position="1"/>
        <end position="274"/>
    </location>
</feature>
<protein>
    <recommendedName>
        <fullName evidence="7">MIF4G domain-containing protein</fullName>
    </recommendedName>
</protein>
<dbReference type="SMART" id="SM00543">
    <property type="entry name" value="MIF4G"/>
    <property type="match status" value="1"/>
</dbReference>
<dbReference type="PANTHER" id="PTHR18034">
    <property type="entry name" value="CELL CYCLE CONTROL PROTEIN CWF22-RELATED"/>
    <property type="match status" value="1"/>
</dbReference>
<dbReference type="PANTHER" id="PTHR18034:SF3">
    <property type="entry name" value="PRE-MRNA-SPLICING FACTOR CWC22 HOMOLOG"/>
    <property type="match status" value="1"/>
</dbReference>
<evidence type="ECO:0000259" key="7">
    <source>
        <dbReference type="SMART" id="SM00543"/>
    </source>
</evidence>
<evidence type="ECO:0000256" key="3">
    <source>
        <dbReference type="ARBA" id="ARBA00022664"/>
    </source>
</evidence>
<sequence length="572" mass="67190">MNGRSEERRSDSEEEEGQFIRNQEERKESRKRRGRDEDSKRDRRGAEEEDRRRIKDRGEDSEDEVDRKRNRDKDRSEKDGDIVKERDRDRDNRRRYKGSSDEEIRDKERRYRADRDGGNEKERERDHRRRYKDDSEEDDRKRNRDRRYRDRDDDNEKERDRRGRYKDDSEEEFDRKRDRDRDRKHRVDDRDGDNEKERDRSGYDDRRGNGERRHRDGDSEKERDRRGEDDRRGNGERRQRVEKNGDTEREESRKKEEGRGRANPVIPASGINGDASTLGKSGGVYIPPFKLARMMKEVEDKSSPEYQRLTWDALRKSINGLVNKVNATNITNIIPELFSENLVRGRGLFCRSCMKSQMASPGFTDVFAAMVAVVNTKFPQVGDLLLKRIVLQLKRAYKRNDKPQLLAAVKFVAHLVNQQVAHEIIALELLTVLLEKPTDDSVEVAVGFVTECGSTLQDLTPKGLHGIFERFRGILHEGEIDKRVQFLIEGLFAIRKAKFQGYPAVRPELDLVEQEDQLTHEISLDEEIDPETSLDFEEAGHKLLKIHLEPGQESRKNLSPILWSSGPAILYD</sequence>
<dbReference type="Pfam" id="PF02854">
    <property type="entry name" value="MIF4G"/>
    <property type="match status" value="1"/>
</dbReference>
<gene>
    <name evidence="8" type="ORF">TSUD_132010</name>
</gene>
<dbReference type="FunFam" id="1.25.40.180:FF:000004">
    <property type="entry name" value="pre-mRNA-splicing factor CWC22 homolog"/>
    <property type="match status" value="1"/>
</dbReference>
<evidence type="ECO:0000313" key="8">
    <source>
        <dbReference type="EMBL" id="GAU12591.1"/>
    </source>
</evidence>
<dbReference type="AlphaFoldDB" id="A0A2Z6LK69"/>
<dbReference type="Proteomes" id="UP000242715">
    <property type="component" value="Unassembled WGS sequence"/>
</dbReference>
<evidence type="ECO:0000256" key="2">
    <source>
        <dbReference type="ARBA" id="ARBA00006856"/>
    </source>
</evidence>
<comment type="subcellular location">
    <subcellularLocation>
        <location evidence="1">Nucleus</location>
    </subcellularLocation>
</comment>
<accession>A0A2Z6LK69</accession>
<dbReference type="InterPro" id="IPR003890">
    <property type="entry name" value="MIF4G-like_typ-3"/>
</dbReference>
<dbReference type="OrthoDB" id="1924287at2759"/>
<dbReference type="GO" id="GO:0000398">
    <property type="term" value="P:mRNA splicing, via spliceosome"/>
    <property type="evidence" value="ECO:0007669"/>
    <property type="project" value="TreeGrafter"/>
</dbReference>
<keyword evidence="9" id="KW-1185">Reference proteome</keyword>
<evidence type="ECO:0000256" key="6">
    <source>
        <dbReference type="SAM" id="MobiDB-lite"/>
    </source>
</evidence>
<feature type="domain" description="MIF4G" evidence="7">
    <location>
        <begin position="315"/>
        <end position="498"/>
    </location>
</feature>
<dbReference type="GO" id="GO:0003723">
    <property type="term" value="F:RNA binding"/>
    <property type="evidence" value="ECO:0007669"/>
    <property type="project" value="InterPro"/>
</dbReference>
<comment type="similarity">
    <text evidence="2">Belongs to the CWC22 family.</text>
</comment>
<dbReference type="InterPro" id="IPR050781">
    <property type="entry name" value="CWC22_splicing_factor"/>
</dbReference>
<evidence type="ECO:0000256" key="4">
    <source>
        <dbReference type="ARBA" id="ARBA00023187"/>
    </source>
</evidence>
<dbReference type="SUPFAM" id="SSF48371">
    <property type="entry name" value="ARM repeat"/>
    <property type="match status" value="1"/>
</dbReference>
<dbReference type="EMBL" id="DF973124">
    <property type="protein sequence ID" value="GAU12591.1"/>
    <property type="molecule type" value="Genomic_DNA"/>
</dbReference>
<dbReference type="Gene3D" id="1.25.40.180">
    <property type="match status" value="1"/>
</dbReference>
<evidence type="ECO:0000313" key="9">
    <source>
        <dbReference type="Proteomes" id="UP000242715"/>
    </source>
</evidence>
<proteinExistence type="inferred from homology"/>
<keyword evidence="4" id="KW-0508">mRNA splicing</keyword>
<evidence type="ECO:0000256" key="1">
    <source>
        <dbReference type="ARBA" id="ARBA00004123"/>
    </source>
</evidence>
<dbReference type="InterPro" id="IPR016024">
    <property type="entry name" value="ARM-type_fold"/>
</dbReference>
<dbReference type="GO" id="GO:0071013">
    <property type="term" value="C:catalytic step 2 spliceosome"/>
    <property type="evidence" value="ECO:0007669"/>
    <property type="project" value="TreeGrafter"/>
</dbReference>
<reference evidence="9" key="1">
    <citation type="journal article" date="2017" name="Front. Plant Sci.">
        <title>Climate Clever Clovers: New Paradigm to Reduce the Environmental Footprint of Ruminants by Breeding Low Methanogenic Forages Utilizing Haplotype Variation.</title>
        <authorList>
            <person name="Kaur P."/>
            <person name="Appels R."/>
            <person name="Bayer P.E."/>
            <person name="Keeble-Gagnere G."/>
            <person name="Wang J."/>
            <person name="Hirakawa H."/>
            <person name="Shirasawa K."/>
            <person name="Vercoe P."/>
            <person name="Stefanova K."/>
            <person name="Durmic Z."/>
            <person name="Nichols P."/>
            <person name="Revell C."/>
            <person name="Isobe S.N."/>
            <person name="Edwards D."/>
            <person name="Erskine W."/>
        </authorList>
    </citation>
    <scope>NUCLEOTIDE SEQUENCE [LARGE SCALE GENOMIC DNA]</scope>
    <source>
        <strain evidence="9">cv. Daliak</strain>
    </source>
</reference>
<evidence type="ECO:0000256" key="5">
    <source>
        <dbReference type="ARBA" id="ARBA00023242"/>
    </source>
</evidence>
<feature type="compositionally biased region" description="Basic and acidic residues" evidence="6">
    <location>
        <begin position="1"/>
        <end position="11"/>
    </location>
</feature>
<feature type="compositionally biased region" description="Basic and acidic residues" evidence="6">
    <location>
        <begin position="65"/>
        <end position="125"/>
    </location>
</feature>
<organism evidence="8 9">
    <name type="scientific">Trifolium subterraneum</name>
    <name type="common">Subterranean clover</name>
    <dbReference type="NCBI Taxonomy" id="3900"/>
    <lineage>
        <taxon>Eukaryota</taxon>
        <taxon>Viridiplantae</taxon>
        <taxon>Streptophyta</taxon>
        <taxon>Embryophyta</taxon>
        <taxon>Tracheophyta</taxon>
        <taxon>Spermatophyta</taxon>
        <taxon>Magnoliopsida</taxon>
        <taxon>eudicotyledons</taxon>
        <taxon>Gunneridae</taxon>
        <taxon>Pentapetalae</taxon>
        <taxon>rosids</taxon>
        <taxon>fabids</taxon>
        <taxon>Fabales</taxon>
        <taxon>Fabaceae</taxon>
        <taxon>Papilionoideae</taxon>
        <taxon>50 kb inversion clade</taxon>
        <taxon>NPAAA clade</taxon>
        <taxon>Hologalegina</taxon>
        <taxon>IRL clade</taxon>
        <taxon>Trifolieae</taxon>
        <taxon>Trifolium</taxon>
    </lineage>
</organism>
<keyword evidence="5" id="KW-0539">Nucleus</keyword>